<feature type="binding site" evidence="14">
    <location>
        <begin position="173"/>
        <end position="180"/>
    </location>
    <ligand>
        <name>ATP</name>
        <dbReference type="ChEBI" id="CHEBI:30616"/>
    </ligand>
</feature>
<reference evidence="19" key="1">
    <citation type="journal article" date="2011" name="Stand. Genomic Sci.">
        <title>Non-contiguous finished genome sequence of the opportunistic oral pathogen Prevotella multisaccharivorax type strain (PPPA20).</title>
        <authorList>
            <person name="Pati A."/>
            <person name="Gronow S."/>
            <person name="Lu M."/>
            <person name="Lapidus A."/>
            <person name="Nolan M."/>
            <person name="Lucas S."/>
            <person name="Hammon N."/>
            <person name="Deshpande S."/>
            <person name="Cheng J.F."/>
            <person name="Tapia R."/>
            <person name="Han C."/>
            <person name="Goodwin L."/>
            <person name="Pitluck S."/>
            <person name="Liolios K."/>
            <person name="Pagani I."/>
            <person name="Mavromatis K."/>
            <person name="Mikhailova N."/>
            <person name="Huntemann M."/>
            <person name="Chen A."/>
            <person name="Palaniappan K."/>
            <person name="Land M."/>
            <person name="Hauser L."/>
            <person name="Detter J.C."/>
            <person name="Brambilla E.M."/>
            <person name="Rohde M."/>
            <person name="Goker M."/>
            <person name="Woyke T."/>
            <person name="Bristow J."/>
            <person name="Eisen J.A."/>
            <person name="Markowitz V."/>
            <person name="Hugenholtz P."/>
            <person name="Kyrpides N.C."/>
            <person name="Klenk H.P."/>
            <person name="Ivanova N."/>
        </authorList>
    </citation>
    <scope>NUCLEOTIDE SEQUENCE [LARGE SCALE GENOMIC DNA]</scope>
    <source>
        <strain evidence="19">DSM 17128</strain>
    </source>
</reference>
<evidence type="ECO:0000256" key="7">
    <source>
        <dbReference type="ARBA" id="ARBA00022840"/>
    </source>
</evidence>
<comment type="similarity">
    <text evidence="3 14">Belongs to the ATPase alpha/beta chains family.</text>
</comment>
<comment type="catalytic activity">
    <reaction evidence="14">
        <text>ATP + H2O + 4 H(+)(in) = ADP + phosphate + 5 H(+)(out)</text>
        <dbReference type="Rhea" id="RHEA:57720"/>
        <dbReference type="ChEBI" id="CHEBI:15377"/>
        <dbReference type="ChEBI" id="CHEBI:15378"/>
        <dbReference type="ChEBI" id="CHEBI:30616"/>
        <dbReference type="ChEBI" id="CHEBI:43474"/>
        <dbReference type="ChEBI" id="CHEBI:456216"/>
        <dbReference type="EC" id="7.1.2.2"/>
    </reaction>
</comment>
<dbReference type="Pfam" id="PF00006">
    <property type="entry name" value="ATP-synt_ab"/>
    <property type="match status" value="1"/>
</dbReference>
<evidence type="ECO:0000313" key="19">
    <source>
        <dbReference type="Proteomes" id="UP000002772"/>
    </source>
</evidence>
<evidence type="ECO:0000259" key="17">
    <source>
        <dbReference type="Pfam" id="PF02874"/>
    </source>
</evidence>
<evidence type="ECO:0000256" key="12">
    <source>
        <dbReference type="ARBA" id="ARBA00023310"/>
    </source>
</evidence>
<dbReference type="SUPFAM" id="SSF50615">
    <property type="entry name" value="N-terminal domain of alpha and beta subunits of F1 ATP synthase"/>
    <property type="match status" value="1"/>
</dbReference>
<proteinExistence type="inferred from homology"/>
<evidence type="ECO:0000259" key="15">
    <source>
        <dbReference type="Pfam" id="PF00006"/>
    </source>
</evidence>
<dbReference type="InterPro" id="IPR020003">
    <property type="entry name" value="ATPase_a/bsu_AS"/>
</dbReference>
<dbReference type="InterPro" id="IPR036121">
    <property type="entry name" value="ATPase_F1/V1/A1_a/bsu_N_sf"/>
</dbReference>
<evidence type="ECO:0000256" key="13">
    <source>
        <dbReference type="ARBA" id="ARBA00026013"/>
    </source>
</evidence>
<dbReference type="InterPro" id="IPR033732">
    <property type="entry name" value="ATP_synth_F1_a_nt-bd_dom"/>
</dbReference>
<evidence type="ECO:0000256" key="11">
    <source>
        <dbReference type="ARBA" id="ARBA00023196"/>
    </source>
</evidence>
<feature type="domain" description="ATP synthase alpha subunit C-terminal" evidence="16">
    <location>
        <begin position="398"/>
        <end position="521"/>
    </location>
</feature>
<dbReference type="InterPro" id="IPR027417">
    <property type="entry name" value="P-loop_NTPase"/>
</dbReference>
<dbReference type="HAMAP" id="MF_01346">
    <property type="entry name" value="ATP_synth_alpha_bact"/>
    <property type="match status" value="1"/>
</dbReference>
<keyword evidence="9 14" id="KW-0406">Ion transport</keyword>
<keyword evidence="14" id="KW-1003">Cell membrane</keyword>
<dbReference type="GO" id="GO:0043531">
    <property type="term" value="F:ADP binding"/>
    <property type="evidence" value="ECO:0007669"/>
    <property type="project" value="TreeGrafter"/>
</dbReference>
<dbReference type="EMBL" id="GL945017">
    <property type="protein sequence ID" value="EGN55648.1"/>
    <property type="molecule type" value="Genomic_DNA"/>
</dbReference>
<dbReference type="NCBIfam" id="NF009884">
    <property type="entry name" value="PRK13343.1"/>
    <property type="match status" value="1"/>
</dbReference>
<dbReference type="HOGENOM" id="CLU_010091_2_1_10"/>
<organism evidence="18 19">
    <name type="scientific">Hallella multisaccharivorax DSM 17128</name>
    <dbReference type="NCBI Taxonomy" id="688246"/>
    <lineage>
        <taxon>Bacteria</taxon>
        <taxon>Pseudomonadati</taxon>
        <taxon>Bacteroidota</taxon>
        <taxon>Bacteroidia</taxon>
        <taxon>Bacteroidales</taxon>
        <taxon>Prevotellaceae</taxon>
        <taxon>Hallella</taxon>
    </lineage>
</organism>
<keyword evidence="7 14" id="KW-0067">ATP-binding</keyword>
<evidence type="ECO:0000256" key="9">
    <source>
        <dbReference type="ARBA" id="ARBA00023065"/>
    </source>
</evidence>
<dbReference type="AlphaFoldDB" id="F8N903"/>
<evidence type="ECO:0000256" key="3">
    <source>
        <dbReference type="ARBA" id="ARBA00008936"/>
    </source>
</evidence>
<keyword evidence="6 14" id="KW-0375">Hydrogen ion transport</keyword>
<dbReference type="Gene3D" id="1.20.150.20">
    <property type="entry name" value="ATP synthase alpha/beta chain, C-terminal domain"/>
    <property type="match status" value="1"/>
</dbReference>
<dbReference type="Gene3D" id="3.40.50.300">
    <property type="entry name" value="P-loop containing nucleotide triphosphate hydrolases"/>
    <property type="match status" value="1"/>
</dbReference>
<accession>F8N903</accession>
<evidence type="ECO:0000256" key="6">
    <source>
        <dbReference type="ARBA" id="ARBA00022781"/>
    </source>
</evidence>
<dbReference type="InterPro" id="IPR004100">
    <property type="entry name" value="ATPase_F1/V1/A1_a/bsu_N"/>
</dbReference>
<keyword evidence="12 14" id="KW-0066">ATP synthesis</keyword>
<comment type="subunit">
    <text evidence="13">F-type ATPases have 2 components, CF(1) - the catalytic core - and CF(0) - the membrane proton channel. CF(1) has five subunits: alpha(3), beta(3), gamma(1), delta(1), epsilon(1). CF(0) has four main subunits: a(1), b(1), b'(1) and c(9-12).</text>
</comment>
<feature type="domain" description="ATPase F1/V1/A1 complex alpha/beta subunit nucleotide-binding" evidence="15">
    <location>
        <begin position="153"/>
        <end position="391"/>
    </location>
</feature>
<dbReference type="eggNOG" id="COG0056">
    <property type="taxonomic scope" value="Bacteria"/>
</dbReference>
<dbReference type="GO" id="GO:0045259">
    <property type="term" value="C:proton-transporting ATP synthase complex"/>
    <property type="evidence" value="ECO:0007669"/>
    <property type="project" value="UniProtKB-KW"/>
</dbReference>
<comment type="subcellular location">
    <subcellularLocation>
        <location evidence="14">Cell membrane</location>
        <topology evidence="14">Peripheral membrane protein</topology>
    </subcellularLocation>
    <subcellularLocation>
        <location evidence="2">Membrane</location>
        <topology evidence="2">Peripheral membrane protein</topology>
    </subcellularLocation>
</comment>
<evidence type="ECO:0000256" key="1">
    <source>
        <dbReference type="ARBA" id="ARBA00003784"/>
    </source>
</evidence>
<name>F8N903_9BACT</name>
<dbReference type="RefSeq" id="WP_007572316.1">
    <property type="nucleotide sequence ID" value="NZ_BPTS01000002.1"/>
</dbReference>
<dbReference type="Pfam" id="PF02874">
    <property type="entry name" value="ATP-synt_ab_N"/>
    <property type="match status" value="1"/>
</dbReference>
<keyword evidence="4 14" id="KW-0813">Transport</keyword>
<dbReference type="InterPro" id="IPR005294">
    <property type="entry name" value="ATP_synth_F1_asu"/>
</dbReference>
<protein>
    <recommendedName>
        <fullName evidence="14">ATP synthase subunit alpha</fullName>
        <ecNumber evidence="14">7.1.2.2</ecNumber>
    </recommendedName>
    <alternativeName>
        <fullName evidence="14">ATP synthase F1 sector subunit alpha</fullName>
    </alternativeName>
    <alternativeName>
        <fullName evidence="14">F-ATPase subunit alpha</fullName>
    </alternativeName>
</protein>
<dbReference type="PIRSF" id="PIRSF039088">
    <property type="entry name" value="F_ATPase_subunit_alpha"/>
    <property type="match status" value="1"/>
</dbReference>
<evidence type="ECO:0000256" key="4">
    <source>
        <dbReference type="ARBA" id="ARBA00022448"/>
    </source>
</evidence>
<dbReference type="STRING" id="688246.Premu_0162"/>
<evidence type="ECO:0000256" key="8">
    <source>
        <dbReference type="ARBA" id="ARBA00022967"/>
    </source>
</evidence>
<keyword evidence="8 14" id="KW-1278">Translocase</keyword>
<feature type="site" description="Required for activity" evidence="14">
    <location>
        <position position="389"/>
    </location>
</feature>
<dbReference type="InterPro" id="IPR000793">
    <property type="entry name" value="ATP_synth_asu_C"/>
</dbReference>
<dbReference type="GO" id="GO:0046933">
    <property type="term" value="F:proton-transporting ATP synthase activity, rotational mechanism"/>
    <property type="evidence" value="ECO:0007669"/>
    <property type="project" value="UniProtKB-UniRule"/>
</dbReference>
<dbReference type="PANTHER" id="PTHR48082:SF2">
    <property type="entry name" value="ATP SYNTHASE SUBUNIT ALPHA, MITOCHONDRIAL"/>
    <property type="match status" value="1"/>
</dbReference>
<keyword evidence="11 14" id="KW-0139">CF(1)</keyword>
<evidence type="ECO:0000256" key="5">
    <source>
        <dbReference type="ARBA" id="ARBA00022741"/>
    </source>
</evidence>
<dbReference type="OrthoDB" id="9803053at2"/>
<dbReference type="CDD" id="cd18113">
    <property type="entry name" value="ATP-synt_F1_alpha_C"/>
    <property type="match status" value="1"/>
</dbReference>
<dbReference type="InterPro" id="IPR038376">
    <property type="entry name" value="ATP_synth_asu_C_sf"/>
</dbReference>
<dbReference type="CDD" id="cd01132">
    <property type="entry name" value="F1-ATPase_alpha_CD"/>
    <property type="match status" value="1"/>
</dbReference>
<feature type="domain" description="ATPase F1/V1/A1 complex alpha/beta subunit N-terminal" evidence="17">
    <location>
        <begin position="29"/>
        <end position="93"/>
    </location>
</feature>
<evidence type="ECO:0000256" key="2">
    <source>
        <dbReference type="ARBA" id="ARBA00004170"/>
    </source>
</evidence>
<dbReference type="SUPFAM" id="SSF52540">
    <property type="entry name" value="P-loop containing nucleoside triphosphate hydrolases"/>
    <property type="match status" value="1"/>
</dbReference>
<gene>
    <name evidence="14" type="primary">atpA</name>
    <name evidence="18" type="ORF">Premu_0162</name>
</gene>
<dbReference type="Proteomes" id="UP000002772">
    <property type="component" value="Unassembled WGS sequence"/>
</dbReference>
<dbReference type="CDD" id="cd18116">
    <property type="entry name" value="ATP-synt_F1_alpha_N"/>
    <property type="match status" value="1"/>
</dbReference>
<evidence type="ECO:0000256" key="14">
    <source>
        <dbReference type="HAMAP-Rule" id="MF_01346"/>
    </source>
</evidence>
<dbReference type="EC" id="7.1.2.2" evidence="14"/>
<evidence type="ECO:0000259" key="16">
    <source>
        <dbReference type="Pfam" id="PF00306"/>
    </source>
</evidence>
<dbReference type="GO" id="GO:0005886">
    <property type="term" value="C:plasma membrane"/>
    <property type="evidence" value="ECO:0007669"/>
    <property type="project" value="UniProtKB-SubCell"/>
</dbReference>
<keyword evidence="10 14" id="KW-0472">Membrane</keyword>
<dbReference type="PANTHER" id="PTHR48082">
    <property type="entry name" value="ATP SYNTHASE SUBUNIT ALPHA, MITOCHONDRIAL"/>
    <property type="match status" value="1"/>
</dbReference>
<dbReference type="SUPFAM" id="SSF47917">
    <property type="entry name" value="C-terminal domain of alpha and beta subunits of F1 ATP synthase"/>
    <property type="match status" value="1"/>
</dbReference>
<keyword evidence="19" id="KW-1185">Reference proteome</keyword>
<dbReference type="GO" id="GO:0005524">
    <property type="term" value="F:ATP binding"/>
    <property type="evidence" value="ECO:0007669"/>
    <property type="project" value="UniProtKB-UniRule"/>
</dbReference>
<dbReference type="FunFam" id="2.40.30.20:FF:000001">
    <property type="entry name" value="ATP synthase subunit alpha"/>
    <property type="match status" value="1"/>
</dbReference>
<dbReference type="InterPro" id="IPR023366">
    <property type="entry name" value="ATP_synth_asu-like_sf"/>
</dbReference>
<dbReference type="FunFam" id="3.40.50.300:FF:000002">
    <property type="entry name" value="ATP synthase subunit alpha"/>
    <property type="match status" value="1"/>
</dbReference>
<keyword evidence="5 14" id="KW-0547">Nucleotide-binding</keyword>
<sequence length="527" mass="57651">MSDKLKPSEVSEVLMRQLQGVNSEEQFDEVGTVLTVGDGVAHVYGLRNAEASELLEFENGTMAIVMNLEEDNVGCILLGPSSGIEEGMKVKRTHRIASIKVNDNFLGRVVNTLGQPIDGKGDIDLTNAYEMPLDRKAPGVIYRQPVKQPLQTGLKAIDSMIPIGRGQRELIIGDRQTGKTAIAIDTIINQKDNYEAGKPVYCIYVAIGQKASTVAALVQILKEHGALPYTIIVSATAADPAAMQYYAPFAGAAIGEYFRDRGFDALVVYDDLSKQAVAYREVSLILRRPSGREAYPGDVFYLHSRLLERAAKINEQQEVAEQMNDLPESMKGHVKGGGSLTALPIIETQAGDVSAYIPTNVISITDGQIYLETDLFNQGFRPAINVGISVSRVGGSAQIKSMKKVAGTLKIDMAQYRELESFSKFSSDMDAVTAMTIDRGRKNNQLLIQPQYSPMPVGEQVAILYCGVHGLMHDVPVDKVRSVQDQFLEQMRTQHQDVIDTLAEGKIDDTCTKTIEEVMANVAGQFK</sequence>
<evidence type="ECO:0000256" key="10">
    <source>
        <dbReference type="ARBA" id="ARBA00023136"/>
    </source>
</evidence>
<dbReference type="FunFam" id="1.20.150.20:FF:000001">
    <property type="entry name" value="ATP synthase subunit alpha"/>
    <property type="match status" value="1"/>
</dbReference>
<dbReference type="Gene3D" id="2.40.30.20">
    <property type="match status" value="1"/>
</dbReference>
<dbReference type="InterPro" id="IPR000194">
    <property type="entry name" value="ATPase_F1/V1/A1_a/bsu_nucl-bd"/>
</dbReference>
<evidence type="ECO:0000313" key="18">
    <source>
        <dbReference type="EMBL" id="EGN55648.1"/>
    </source>
</evidence>
<dbReference type="PROSITE" id="PS00152">
    <property type="entry name" value="ATPASE_ALPHA_BETA"/>
    <property type="match status" value="1"/>
</dbReference>
<comment type="function">
    <text evidence="1 14">Produces ATP from ADP in the presence of a proton gradient across the membrane. The alpha chain is a regulatory subunit.</text>
</comment>
<dbReference type="NCBIfam" id="TIGR00962">
    <property type="entry name" value="atpA"/>
    <property type="match status" value="1"/>
</dbReference>
<dbReference type="Pfam" id="PF00306">
    <property type="entry name" value="ATP-synt_ab_C"/>
    <property type="match status" value="1"/>
</dbReference>